<dbReference type="CDD" id="cd18580">
    <property type="entry name" value="ABC_6TM_ABCC_D2"/>
    <property type="match status" value="1"/>
</dbReference>
<dbReference type="InterPro" id="IPR011527">
    <property type="entry name" value="ABC1_TM_dom"/>
</dbReference>
<keyword evidence="2" id="KW-0813">Transport</keyword>
<comment type="subcellular location">
    <subcellularLocation>
        <location evidence="1">Membrane</location>
        <topology evidence="1">Multi-pass membrane protein</topology>
    </subcellularLocation>
</comment>
<feature type="domain" description="ABC transporter" evidence="11">
    <location>
        <begin position="603"/>
        <end position="837"/>
    </location>
</feature>
<dbReference type="EMBL" id="KZ819335">
    <property type="protein sequence ID" value="PWN18573.1"/>
    <property type="molecule type" value="Genomic_DNA"/>
</dbReference>
<dbReference type="SUPFAM" id="SSF90123">
    <property type="entry name" value="ABC transporter transmembrane region"/>
    <property type="match status" value="2"/>
</dbReference>
<feature type="domain" description="ABC transmembrane type-1" evidence="12">
    <location>
        <begin position="294"/>
        <end position="574"/>
    </location>
</feature>
<feature type="transmembrane region" description="Helical" evidence="10">
    <location>
        <begin position="1098"/>
        <end position="1119"/>
    </location>
</feature>
<evidence type="ECO:0000256" key="10">
    <source>
        <dbReference type="SAM" id="Phobius"/>
    </source>
</evidence>
<feature type="transmembrane region" description="Helical" evidence="10">
    <location>
        <begin position="511"/>
        <end position="536"/>
    </location>
</feature>
<evidence type="ECO:0000313" key="14">
    <source>
        <dbReference type="Proteomes" id="UP000245942"/>
    </source>
</evidence>
<dbReference type="GO" id="GO:0005524">
    <property type="term" value="F:ATP binding"/>
    <property type="evidence" value="ECO:0007669"/>
    <property type="project" value="UniProtKB-KW"/>
</dbReference>
<evidence type="ECO:0000256" key="9">
    <source>
        <dbReference type="SAM" id="MobiDB-lite"/>
    </source>
</evidence>
<dbReference type="GO" id="GO:0140359">
    <property type="term" value="F:ABC-type transporter activity"/>
    <property type="evidence" value="ECO:0007669"/>
    <property type="project" value="InterPro"/>
</dbReference>
<dbReference type="Pfam" id="PF00664">
    <property type="entry name" value="ABC_membrane"/>
    <property type="match status" value="2"/>
</dbReference>
<dbReference type="InterPro" id="IPR017871">
    <property type="entry name" value="ABC_transporter-like_CS"/>
</dbReference>
<proteinExistence type="predicted"/>
<dbReference type="PROSITE" id="PS50893">
    <property type="entry name" value="ABC_TRANSPORTER_2"/>
    <property type="match status" value="2"/>
</dbReference>
<protein>
    <submittedName>
        <fullName evidence="13">P-loop containing nucleoside triphosphate hydrolase protein</fullName>
    </submittedName>
</protein>
<evidence type="ECO:0000256" key="3">
    <source>
        <dbReference type="ARBA" id="ARBA00022692"/>
    </source>
</evidence>
<dbReference type="SUPFAM" id="SSF52540">
    <property type="entry name" value="P-loop containing nucleoside triphosphate hydrolases"/>
    <property type="match status" value="2"/>
</dbReference>
<feature type="transmembrane region" description="Helical" evidence="10">
    <location>
        <begin position="281"/>
        <end position="306"/>
    </location>
</feature>
<feature type="transmembrane region" description="Helical" evidence="10">
    <location>
        <begin position="987"/>
        <end position="1008"/>
    </location>
</feature>
<feature type="transmembrane region" description="Helical" evidence="10">
    <location>
        <begin position="72"/>
        <end position="89"/>
    </location>
</feature>
<keyword evidence="4" id="KW-0547">Nucleotide-binding</keyword>
<feature type="transmembrane region" description="Helical" evidence="10">
    <location>
        <begin position="326"/>
        <end position="348"/>
    </location>
</feature>
<keyword evidence="3 10" id="KW-0812">Transmembrane</keyword>
<feature type="region of interest" description="Disordered" evidence="9">
    <location>
        <begin position="832"/>
        <end position="851"/>
    </location>
</feature>
<keyword evidence="5" id="KW-0067">ATP-binding</keyword>
<dbReference type="PANTHER" id="PTHR24223:SF399">
    <property type="entry name" value="ABC TRANSPORTER ATNG"/>
    <property type="match status" value="1"/>
</dbReference>
<accession>A0A316U2D1</accession>
<dbReference type="InterPro" id="IPR003593">
    <property type="entry name" value="AAA+_ATPase"/>
</dbReference>
<dbReference type="Proteomes" id="UP000245942">
    <property type="component" value="Unassembled WGS sequence"/>
</dbReference>
<feature type="domain" description="ABC transmembrane type-1" evidence="12">
    <location>
        <begin position="971"/>
        <end position="1156"/>
    </location>
</feature>
<evidence type="ECO:0000256" key="6">
    <source>
        <dbReference type="ARBA" id="ARBA00022989"/>
    </source>
</evidence>
<feature type="transmembrane region" description="Helical" evidence="10">
    <location>
        <begin position="1014"/>
        <end position="1034"/>
    </location>
</feature>
<evidence type="ECO:0000313" key="13">
    <source>
        <dbReference type="EMBL" id="PWN18573.1"/>
    </source>
</evidence>
<dbReference type="InterPro" id="IPR044726">
    <property type="entry name" value="ABCC_6TM_D2"/>
</dbReference>
<dbReference type="SMART" id="SM00382">
    <property type="entry name" value="AAA"/>
    <property type="match status" value="2"/>
</dbReference>
<evidence type="ECO:0000259" key="11">
    <source>
        <dbReference type="PROSITE" id="PS50893"/>
    </source>
</evidence>
<feature type="transmembrane region" description="Helical" evidence="10">
    <location>
        <begin position="548"/>
        <end position="567"/>
    </location>
</feature>
<keyword evidence="14" id="KW-1185">Reference proteome</keyword>
<feature type="transmembrane region" description="Helical" evidence="10">
    <location>
        <begin position="101"/>
        <end position="121"/>
    </location>
</feature>
<dbReference type="InterPro" id="IPR003439">
    <property type="entry name" value="ABC_transporter-like_ATP-bd"/>
</dbReference>
<dbReference type="Gene3D" id="1.20.1560.10">
    <property type="entry name" value="ABC transporter type 1, transmembrane domain"/>
    <property type="match status" value="2"/>
</dbReference>
<evidence type="ECO:0000256" key="7">
    <source>
        <dbReference type="ARBA" id="ARBA00023136"/>
    </source>
</evidence>
<name>A0A316U2D1_9BASI</name>
<keyword evidence="8" id="KW-0175">Coiled coil</keyword>
<sequence length="1490" mass="161079">MMLCDNDAAWGPGSSCRSLDFTIHFEQSILLVLPNAIFIAAAFLTVLYTIYARPQKAAPSTRASLLYLAKQLLAVTTIVAAIISLATLPGPSAAWPRSTVLASRCLTLISALLAIPVIDCLHARVDGVPHRPRTRLIGSYFFQLLGHATFLRTSHIVGIRRSDFVVEIILAVLLGTSLLLESTGTLIPLEHTETTTAFNPEDRWGLLGTTSLAWMYPMLISGMRRPLEWSNLYPLQAHLDASSANEKLTAQWQGQNSYPPPSTGPATVGPALRFMAKFARAFPLVFLAPILPRIIYLVTELLQPLAIDRMVDFVSDEGSIDAQRPWALVAGVSLLYLVLAASNAVFYYHVNRAVLAFRAAAVSTIFQRMIEEETFATDSDSSSAPVSPATLMSVDIERVVEALQLVHDLWAAFPTMGVSFWLLYQRVGLAVVPCIGTIVLTLTTTSVLARPIAARQKRWSDATAERVDFTSSFLLNLKSITLGCYQSYFQRRSSSLRSAETEAVKGYYARLLLIATLAISASLNTTFVTFASAWALAKAGLIEQLTTASIFSALAIIQIIGGPLASIGQQAPVVFGATSSMARIGEYLDRGAAREREKAREHAMPSSVSIICSAIDQHVGKQSSASSIRVVHLVGGGATGKTTALRSVLQRYRQKFSIAYAAQRTALFESASIRDNIKFALSAGAAQGANRSDEADPRLAACITLCCLDKDIQGLDEGIDTPISTLSGGQKQRVALARALYSHAPLLVLDDVVSAQDAITAATILHNLYIAPSPILSGRLMLYASHSINRYDGSGGTFLARRDGDQVFTIESLQLDQIAAISAAQALSLNTGNSKESTVGESDAPRSSAMVNEAPHSSRLGLRPYRFFLTLSPRLGVTVFVVTSLMAVGCHFGLRFVLQQWASLTPAGSLPQPGLYIPLMAAILLGANVTLFVSLQAHMVGTSPTTGLRIHNRCMATVLSSVKAIEFSPHQVINRFARDLFIVDYEFPLALLDTFINGLVIVAELATLVAALPVFGAVIPVIVAAVYLVQLLYLRSSRQVRSMELESQTSLFALFSDVANVRDTIQSLHITKNFSRRCHAILDHTQQPFYARLSMLRFLRVSLFILTWLITTIVASLAVRLRASISPALLGLALANITQLSGDLKYSVMSYTNLETSAVAVDRLRKLVGEAESQGHEQVGDATDLLPLIDPGRSATALKFSDVSMRYNSTSSLTLRGVSFSIPRNSRTGICGRSGSGKSSLMMTMLRGVPDELCGGVRSLYGSLADQTSLEGWRRRFSYVPQEPVVWKGTIRSLLTLSEDKGEGAIHPDVNLWEVLDAVDLGDRVRAAPEGLEAMYGALQKMEKQAENSQRNAAESSASASASAAAATATAAAATSSGPTTVYLSRGETQLLAFARVLLERDRPILLLDEATSSLDEEAEKIVTDVVMHHPLLAERTVVAISHRIAFIANFDQIVLLDSGRVREAGDPKVLMQQDSAFGQLAKLQEVGSE</sequence>
<gene>
    <name evidence="13" type="ORF">BCV69DRAFT_314458</name>
</gene>
<evidence type="ECO:0000256" key="5">
    <source>
        <dbReference type="ARBA" id="ARBA00022840"/>
    </source>
</evidence>
<evidence type="ECO:0000256" key="8">
    <source>
        <dbReference type="SAM" id="Coils"/>
    </source>
</evidence>
<feature type="transmembrane region" description="Helical" evidence="10">
    <location>
        <begin position="29"/>
        <end position="51"/>
    </location>
</feature>
<dbReference type="PROSITE" id="PS50929">
    <property type="entry name" value="ABC_TM1F"/>
    <property type="match status" value="2"/>
</dbReference>
<dbReference type="STRING" id="1684307.A0A316U2D1"/>
<feature type="coiled-coil region" evidence="8">
    <location>
        <begin position="1332"/>
        <end position="1359"/>
    </location>
</feature>
<dbReference type="Pfam" id="PF00005">
    <property type="entry name" value="ABC_tran"/>
    <property type="match status" value="2"/>
</dbReference>
<dbReference type="PROSITE" id="PS00211">
    <property type="entry name" value="ABC_TRANSPORTER_1"/>
    <property type="match status" value="1"/>
</dbReference>
<dbReference type="InterPro" id="IPR050173">
    <property type="entry name" value="ABC_transporter_C-like"/>
</dbReference>
<dbReference type="OrthoDB" id="6500128at2759"/>
<dbReference type="InterPro" id="IPR027417">
    <property type="entry name" value="P-loop_NTPase"/>
</dbReference>
<evidence type="ECO:0000256" key="1">
    <source>
        <dbReference type="ARBA" id="ARBA00004141"/>
    </source>
</evidence>
<keyword evidence="6 10" id="KW-1133">Transmembrane helix</keyword>
<feature type="domain" description="ABC transporter" evidence="11">
    <location>
        <begin position="1198"/>
        <end position="1484"/>
    </location>
</feature>
<feature type="transmembrane region" description="Helical" evidence="10">
    <location>
        <begin position="430"/>
        <end position="449"/>
    </location>
</feature>
<dbReference type="InterPro" id="IPR036640">
    <property type="entry name" value="ABC1_TM_sf"/>
</dbReference>
<feature type="transmembrane region" description="Helical" evidence="10">
    <location>
        <begin position="875"/>
        <end position="894"/>
    </location>
</feature>
<evidence type="ECO:0000259" key="12">
    <source>
        <dbReference type="PROSITE" id="PS50929"/>
    </source>
</evidence>
<dbReference type="Pfam" id="PF24357">
    <property type="entry name" value="TMD0_ABC"/>
    <property type="match status" value="1"/>
</dbReference>
<dbReference type="GO" id="GO:0016020">
    <property type="term" value="C:membrane"/>
    <property type="evidence" value="ECO:0007669"/>
    <property type="project" value="UniProtKB-SubCell"/>
</dbReference>
<dbReference type="PANTHER" id="PTHR24223">
    <property type="entry name" value="ATP-BINDING CASSETTE SUB-FAMILY C"/>
    <property type="match status" value="1"/>
</dbReference>
<evidence type="ECO:0000256" key="4">
    <source>
        <dbReference type="ARBA" id="ARBA00022741"/>
    </source>
</evidence>
<keyword evidence="7 10" id="KW-0472">Membrane</keyword>
<feature type="transmembrane region" description="Helical" evidence="10">
    <location>
        <begin position="914"/>
        <end position="935"/>
    </location>
</feature>
<dbReference type="GO" id="GO:0016887">
    <property type="term" value="F:ATP hydrolysis activity"/>
    <property type="evidence" value="ECO:0007669"/>
    <property type="project" value="InterPro"/>
</dbReference>
<evidence type="ECO:0000256" key="2">
    <source>
        <dbReference type="ARBA" id="ARBA00022448"/>
    </source>
</evidence>
<dbReference type="GeneID" id="37016850"/>
<dbReference type="InterPro" id="IPR056227">
    <property type="entry name" value="TMD0_ABC"/>
</dbReference>
<dbReference type="RefSeq" id="XP_025345733.1">
    <property type="nucleotide sequence ID" value="XM_025495116.1"/>
</dbReference>
<dbReference type="Gene3D" id="3.40.50.300">
    <property type="entry name" value="P-loop containing nucleotide triphosphate hydrolases"/>
    <property type="match status" value="2"/>
</dbReference>
<keyword evidence="13" id="KW-0378">Hydrolase</keyword>
<reference evidence="13 14" key="1">
    <citation type="journal article" date="2018" name="Mol. Biol. Evol.">
        <title>Broad Genomic Sampling Reveals a Smut Pathogenic Ancestry of the Fungal Clade Ustilaginomycotina.</title>
        <authorList>
            <person name="Kijpornyongpan T."/>
            <person name="Mondo S.J."/>
            <person name="Barry K."/>
            <person name="Sandor L."/>
            <person name="Lee J."/>
            <person name="Lipzen A."/>
            <person name="Pangilinan J."/>
            <person name="LaButti K."/>
            <person name="Hainaut M."/>
            <person name="Henrissat B."/>
            <person name="Grigoriev I.V."/>
            <person name="Spatafora J.W."/>
            <person name="Aime M.C."/>
        </authorList>
    </citation>
    <scope>NUCLEOTIDE SEQUENCE [LARGE SCALE GENOMIC DNA]</scope>
    <source>
        <strain evidence="13 14">MCA 4718</strain>
    </source>
</reference>
<organism evidence="13 14">
    <name type="scientific">Pseudomicrostroma glucosiphilum</name>
    <dbReference type="NCBI Taxonomy" id="1684307"/>
    <lineage>
        <taxon>Eukaryota</taxon>
        <taxon>Fungi</taxon>
        <taxon>Dikarya</taxon>
        <taxon>Basidiomycota</taxon>
        <taxon>Ustilaginomycotina</taxon>
        <taxon>Exobasidiomycetes</taxon>
        <taxon>Microstromatales</taxon>
        <taxon>Microstromatales incertae sedis</taxon>
        <taxon>Pseudomicrostroma</taxon>
    </lineage>
</organism>
<feature type="transmembrane region" description="Helical" evidence="10">
    <location>
        <begin position="405"/>
        <end position="424"/>
    </location>
</feature>